<keyword evidence="4" id="KW-0067">ATP-binding</keyword>
<reference evidence="5 6" key="1">
    <citation type="submission" date="2020-10" db="EMBL/GenBank/DDBJ databases">
        <title>Myceligenerans pegani sp. nov., an endophytic actinomycete isolated from Peganum harmala L. in Xinjiang, China.</title>
        <authorList>
            <person name="Xin L."/>
        </authorList>
    </citation>
    <scope>NUCLEOTIDE SEQUENCE [LARGE SCALE GENOMIC DNA]</scope>
    <source>
        <strain evidence="5 6">TRM65318</strain>
    </source>
</reference>
<dbReference type="SUPFAM" id="SSF52540">
    <property type="entry name" value="P-loop containing nucleoside triphosphate hydrolases"/>
    <property type="match status" value="1"/>
</dbReference>
<comment type="caution">
    <text evidence="5">The sequence shown here is derived from an EMBL/GenBank/DDBJ whole genome shotgun (WGS) entry which is preliminary data.</text>
</comment>
<evidence type="ECO:0000256" key="2">
    <source>
        <dbReference type="ARBA" id="ARBA00022741"/>
    </source>
</evidence>
<dbReference type="RefSeq" id="WP_192864639.1">
    <property type="nucleotide sequence ID" value="NZ_JADAQT010000107.1"/>
</dbReference>
<dbReference type="Proteomes" id="UP000625527">
    <property type="component" value="Unassembled WGS sequence"/>
</dbReference>
<evidence type="ECO:0000256" key="1">
    <source>
        <dbReference type="ARBA" id="ARBA00022679"/>
    </source>
</evidence>
<dbReference type="InterPro" id="IPR012853">
    <property type="entry name" value="CPT"/>
</dbReference>
<dbReference type="PIRSF" id="PIRSF007531">
    <property type="entry name" value="CPT"/>
    <property type="match status" value="1"/>
</dbReference>
<gene>
    <name evidence="5" type="ORF">IHE71_20590</name>
</gene>
<dbReference type="PROSITE" id="PS01075">
    <property type="entry name" value="ACETATE_KINASE_1"/>
    <property type="match status" value="1"/>
</dbReference>
<keyword evidence="6" id="KW-1185">Reference proteome</keyword>
<evidence type="ECO:0000313" key="5">
    <source>
        <dbReference type="EMBL" id="MBE1878093.1"/>
    </source>
</evidence>
<keyword evidence="3" id="KW-0418">Kinase</keyword>
<name>A0ABR9N4T5_9MICO</name>
<organism evidence="5 6">
    <name type="scientific">Myceligenerans pegani</name>
    <dbReference type="NCBI Taxonomy" id="2776917"/>
    <lineage>
        <taxon>Bacteria</taxon>
        <taxon>Bacillati</taxon>
        <taxon>Actinomycetota</taxon>
        <taxon>Actinomycetes</taxon>
        <taxon>Micrococcales</taxon>
        <taxon>Promicromonosporaceae</taxon>
        <taxon>Myceligenerans</taxon>
    </lineage>
</organism>
<accession>A0ABR9N4T5</accession>
<dbReference type="InterPro" id="IPR023865">
    <property type="entry name" value="Aliphatic_acid_kinase_CS"/>
</dbReference>
<sequence length="193" mass="19651">MTEIIVLNGGSSSGKSSIARALQEVLPSPWLSWSIDDLVDAMPPSLSGDGEGSGPGIEFGPAGEVSVGAAFSRAQIAWLAGIAAMVRAGAQVVLDDVFLAGGASQERMRRDLGDLDVLWVGVRCAPEIAAGREAARGDRVAGMAASQAEVVHDGVAYDVTVDSGAASALDCARLIAAAVDDDGRPGQGTGRYR</sequence>
<keyword evidence="2" id="KW-0547">Nucleotide-binding</keyword>
<protein>
    <submittedName>
        <fullName evidence="5">Chloramphenicol phosphotransferase</fullName>
    </submittedName>
</protein>
<evidence type="ECO:0000313" key="6">
    <source>
        <dbReference type="Proteomes" id="UP000625527"/>
    </source>
</evidence>
<dbReference type="EMBL" id="JADAQT010000107">
    <property type="protein sequence ID" value="MBE1878093.1"/>
    <property type="molecule type" value="Genomic_DNA"/>
</dbReference>
<dbReference type="InterPro" id="IPR027417">
    <property type="entry name" value="P-loop_NTPase"/>
</dbReference>
<keyword evidence="1" id="KW-0808">Transferase</keyword>
<proteinExistence type="predicted"/>
<evidence type="ECO:0000256" key="3">
    <source>
        <dbReference type="ARBA" id="ARBA00022777"/>
    </source>
</evidence>
<dbReference type="Pfam" id="PF07931">
    <property type="entry name" value="CPT"/>
    <property type="match status" value="1"/>
</dbReference>
<evidence type="ECO:0000256" key="4">
    <source>
        <dbReference type="ARBA" id="ARBA00022840"/>
    </source>
</evidence>
<dbReference type="Gene3D" id="3.40.50.300">
    <property type="entry name" value="P-loop containing nucleotide triphosphate hydrolases"/>
    <property type="match status" value="1"/>
</dbReference>